<feature type="region of interest" description="Disordered" evidence="1">
    <location>
        <begin position="52"/>
        <end position="223"/>
    </location>
</feature>
<protein>
    <submittedName>
        <fullName evidence="2">Uncharacterized protein</fullName>
    </submittedName>
</protein>
<feature type="compositionally biased region" description="Low complexity" evidence="1">
    <location>
        <begin position="113"/>
        <end position="122"/>
    </location>
</feature>
<feature type="compositionally biased region" description="Pro residues" evidence="1">
    <location>
        <begin position="172"/>
        <end position="186"/>
    </location>
</feature>
<feature type="region of interest" description="Disordered" evidence="1">
    <location>
        <begin position="1"/>
        <end position="28"/>
    </location>
</feature>
<gene>
    <name evidence="2" type="ORF">IPOD504_LOCUS13064</name>
</gene>
<feature type="compositionally biased region" description="Basic residues" evidence="1">
    <location>
        <begin position="1"/>
        <end position="10"/>
    </location>
</feature>
<accession>A0ABN8IU55</accession>
<reference evidence="2" key="1">
    <citation type="submission" date="2022-03" db="EMBL/GenBank/DDBJ databases">
        <authorList>
            <person name="Martin H S."/>
        </authorList>
    </citation>
    <scope>NUCLEOTIDE SEQUENCE</scope>
</reference>
<evidence type="ECO:0000256" key="1">
    <source>
        <dbReference type="SAM" id="MobiDB-lite"/>
    </source>
</evidence>
<sequence>MRARDRRLARSARPGLHNEDSGGMAARVSVEGAGPSYASVLNFRGSDCNKENIEATEEVVDVAPHQDEEEEEGFVPVISHGRRPGKGRKERERRAPPRAHKNPQPHNEPQPTPEQQQQSAEAQPKKFVEAPIPKVNPWQVRGGSTGAPPPAPPSLVEEKRTPLQPQQQGRAQPPPEPVAAAPPPPKAAAVKPPKSAKIPQKAVSNNGLSSLNDLNTSTILEAV</sequence>
<feature type="non-terminal residue" evidence="2">
    <location>
        <position position="223"/>
    </location>
</feature>
<feature type="compositionally biased region" description="Low complexity" evidence="1">
    <location>
        <begin position="187"/>
        <end position="223"/>
    </location>
</feature>
<feature type="compositionally biased region" description="Low complexity" evidence="1">
    <location>
        <begin position="162"/>
        <end position="171"/>
    </location>
</feature>
<evidence type="ECO:0000313" key="3">
    <source>
        <dbReference type="Proteomes" id="UP000837857"/>
    </source>
</evidence>
<proteinExistence type="predicted"/>
<organism evidence="2 3">
    <name type="scientific">Iphiclides podalirius</name>
    <name type="common">scarce swallowtail</name>
    <dbReference type="NCBI Taxonomy" id="110791"/>
    <lineage>
        <taxon>Eukaryota</taxon>
        <taxon>Metazoa</taxon>
        <taxon>Ecdysozoa</taxon>
        <taxon>Arthropoda</taxon>
        <taxon>Hexapoda</taxon>
        <taxon>Insecta</taxon>
        <taxon>Pterygota</taxon>
        <taxon>Neoptera</taxon>
        <taxon>Endopterygota</taxon>
        <taxon>Lepidoptera</taxon>
        <taxon>Glossata</taxon>
        <taxon>Ditrysia</taxon>
        <taxon>Papilionoidea</taxon>
        <taxon>Papilionidae</taxon>
        <taxon>Papilioninae</taxon>
        <taxon>Iphiclides</taxon>
    </lineage>
</organism>
<dbReference type="Proteomes" id="UP000837857">
    <property type="component" value="Chromosome 30"/>
</dbReference>
<evidence type="ECO:0000313" key="2">
    <source>
        <dbReference type="EMBL" id="CAH2065160.1"/>
    </source>
</evidence>
<keyword evidence="3" id="KW-1185">Reference proteome</keyword>
<name>A0ABN8IU55_9NEOP</name>
<dbReference type="EMBL" id="OW152842">
    <property type="protein sequence ID" value="CAH2065160.1"/>
    <property type="molecule type" value="Genomic_DNA"/>
</dbReference>